<dbReference type="PATRIC" id="fig|1225564.3.peg.609"/>
<protein>
    <submittedName>
        <fullName evidence="1">Uncharacterized protein</fullName>
    </submittedName>
</protein>
<organism evidence="1 2">
    <name type="scientific">Microvirga vignae</name>
    <dbReference type="NCBI Taxonomy" id="1225564"/>
    <lineage>
        <taxon>Bacteria</taxon>
        <taxon>Pseudomonadati</taxon>
        <taxon>Pseudomonadota</taxon>
        <taxon>Alphaproteobacteria</taxon>
        <taxon>Hyphomicrobiales</taxon>
        <taxon>Methylobacteriaceae</taxon>
        <taxon>Microvirga</taxon>
    </lineage>
</organism>
<accession>A0A0H1R3Y6</accession>
<sequence length="126" mass="14371">MELKRNAVDRWRFGIRDTAGSSRGDREIVRTAVEGSDRLGIAIPHREHDDRHIGPFTHPIDDLLPVDIRQAKVQNDDVWGMRCNLPEPAAARFGLEHLIIVRQQRWCEKAVNGRLIVNDKNAMDAS</sequence>
<reference evidence="1 2" key="1">
    <citation type="submission" date="2015-05" db="EMBL/GenBank/DDBJ databases">
        <title>Draft genome sequence of Microvirga vignae strain BR3299, a novel nitrogen fixing bacteria isolated from Brazil semi-aired region.</title>
        <authorList>
            <person name="Zilli J.E."/>
            <person name="Passos S.R."/>
            <person name="Leite J."/>
            <person name="Baldani J.I."/>
            <person name="Xavier G.R."/>
            <person name="Rumjaneck N.G."/>
            <person name="Simoes-Araujo J.L."/>
        </authorList>
    </citation>
    <scope>NUCLEOTIDE SEQUENCE [LARGE SCALE GENOMIC DNA]</scope>
    <source>
        <strain evidence="1 2">BR3299</strain>
    </source>
</reference>
<evidence type="ECO:0000313" key="2">
    <source>
        <dbReference type="Proteomes" id="UP000035489"/>
    </source>
</evidence>
<keyword evidence="2" id="KW-1185">Reference proteome</keyword>
<dbReference type="EMBL" id="LCYG01000121">
    <property type="protein sequence ID" value="KLK89784.1"/>
    <property type="molecule type" value="Genomic_DNA"/>
</dbReference>
<comment type="caution">
    <text evidence="1">The sequence shown here is derived from an EMBL/GenBank/DDBJ whole genome shotgun (WGS) entry which is preliminary data.</text>
</comment>
<proteinExistence type="predicted"/>
<name>A0A0H1R3Y6_9HYPH</name>
<dbReference type="AlphaFoldDB" id="A0A0H1R3Y6"/>
<evidence type="ECO:0000313" key="1">
    <source>
        <dbReference type="EMBL" id="KLK89784.1"/>
    </source>
</evidence>
<dbReference type="Proteomes" id="UP000035489">
    <property type="component" value="Unassembled WGS sequence"/>
</dbReference>
<gene>
    <name evidence="1" type="ORF">AA309_29410</name>
</gene>